<accession>A0AC35G3U3</accession>
<evidence type="ECO:0000313" key="2">
    <source>
        <dbReference type="WBParaSite" id="PS1159_v2.g23805.t2"/>
    </source>
</evidence>
<sequence>MAAKRIFFKKNCSERMEKTEADTPSTSFFDGTSKIPNVRKTDSPPPQEPFTNEQQKYLPTDLQLLEMIKRNHDLMLLITENEHGRETSRSDNLDNLLSPLPYLRHRAQSIAVPTIAIKDSNLSSNSSLSSMNEEENAKTEKTFCKNLCDQWSDFYGQVADAFSETNDDIKAKKSPEAQKLSPNALKRDIKRCLSECQPYIETAIGLKDLFIWKNPIASLCTFFVYIYCVYRGWIGSLFFFIILFQLAINYFTEHKGINIGLNFLPRKEVTFKKLDYSGAQLVFDIAKKVQVILKVLADIFEKARNTCLTIIGFGFGGKAFITTYLFHRFPRLRHMFDIIIYFYDRLPTSRTENYDKQIVSKASASNSNLNKTSSSWKRSTDPLSKSQSTNNILNPVMDIRRRSIGVIPYQTTTNCVLPSSSAPPSPILNASENCSNVPSVITDNDEDLLSVSDDSSLNDIFLISRSCVMVDKERPFPFGMSSGTLILNEKMLKFRYKKLKEGVKETLQSHLMTSLLSKRMLKFRYKKLKEGVKETLQIPFDDITSVKKIRTLKTFSLIPGSSKALEINKALEIKLSTKKKAIHFIGLQKRDDFYESLIESARMDGVQLILNDGF</sequence>
<dbReference type="WBParaSite" id="PS1159_v2.g23805.t2">
    <property type="protein sequence ID" value="PS1159_v2.g23805.t2"/>
    <property type="gene ID" value="PS1159_v2.g23805"/>
</dbReference>
<reference evidence="2" key="1">
    <citation type="submission" date="2022-11" db="UniProtKB">
        <authorList>
            <consortium name="WormBaseParasite"/>
        </authorList>
    </citation>
    <scope>IDENTIFICATION</scope>
</reference>
<evidence type="ECO:0000313" key="1">
    <source>
        <dbReference type="Proteomes" id="UP000887580"/>
    </source>
</evidence>
<dbReference type="Proteomes" id="UP000887580">
    <property type="component" value="Unplaced"/>
</dbReference>
<protein>
    <submittedName>
        <fullName evidence="2">GRAM domain-containing protein</fullName>
    </submittedName>
</protein>
<organism evidence="1 2">
    <name type="scientific">Panagrolaimus sp. PS1159</name>
    <dbReference type="NCBI Taxonomy" id="55785"/>
    <lineage>
        <taxon>Eukaryota</taxon>
        <taxon>Metazoa</taxon>
        <taxon>Ecdysozoa</taxon>
        <taxon>Nematoda</taxon>
        <taxon>Chromadorea</taxon>
        <taxon>Rhabditida</taxon>
        <taxon>Tylenchina</taxon>
        <taxon>Panagrolaimomorpha</taxon>
        <taxon>Panagrolaimoidea</taxon>
        <taxon>Panagrolaimidae</taxon>
        <taxon>Panagrolaimus</taxon>
    </lineage>
</organism>
<proteinExistence type="predicted"/>
<name>A0AC35G3U3_9BILA</name>